<keyword evidence="2" id="KW-1185">Reference proteome</keyword>
<dbReference type="EMBL" id="LWDE02001239">
    <property type="protein sequence ID" value="KAE8242040.1"/>
    <property type="molecule type" value="Genomic_DNA"/>
</dbReference>
<accession>A0A8X7MM75</accession>
<proteinExistence type="predicted"/>
<comment type="caution">
    <text evidence="1">The sequence shown here is derived from an EMBL/GenBank/DDBJ whole genome shotgun (WGS) entry which is preliminary data.</text>
</comment>
<feature type="non-terminal residue" evidence="1">
    <location>
        <position position="1"/>
    </location>
</feature>
<dbReference type="Proteomes" id="UP000077684">
    <property type="component" value="Unassembled WGS sequence"/>
</dbReference>
<evidence type="ECO:0000313" key="2">
    <source>
        <dbReference type="Proteomes" id="UP000077684"/>
    </source>
</evidence>
<reference evidence="1" key="1">
    <citation type="submission" date="2016-04" db="EMBL/GenBank/DDBJ databases">
        <authorList>
            <person name="Nguyen H.D."/>
            <person name="Samba Siva P."/>
            <person name="Cullis J."/>
            <person name="Levesque C.A."/>
            <person name="Hambleton S."/>
        </authorList>
    </citation>
    <scope>NUCLEOTIDE SEQUENCE</scope>
    <source>
        <strain evidence="1">DAOMC 236426</strain>
    </source>
</reference>
<name>A0A8X7MM75_9BASI</name>
<reference evidence="1" key="2">
    <citation type="journal article" date="2019" name="IMA Fungus">
        <title>Genome sequencing and comparison of five Tilletia species to identify candidate genes for the detection of regulated species infecting wheat.</title>
        <authorList>
            <person name="Nguyen H.D.T."/>
            <person name="Sultana T."/>
            <person name="Kesanakurti P."/>
            <person name="Hambleton S."/>
        </authorList>
    </citation>
    <scope>NUCLEOTIDE SEQUENCE</scope>
    <source>
        <strain evidence="1">DAOMC 236426</strain>
    </source>
</reference>
<gene>
    <name evidence="1" type="ORF">A4X06_0g7290</name>
</gene>
<organism evidence="1 2">
    <name type="scientific">Tilletia controversa</name>
    <name type="common">dwarf bunt fungus</name>
    <dbReference type="NCBI Taxonomy" id="13291"/>
    <lineage>
        <taxon>Eukaryota</taxon>
        <taxon>Fungi</taxon>
        <taxon>Dikarya</taxon>
        <taxon>Basidiomycota</taxon>
        <taxon>Ustilaginomycotina</taxon>
        <taxon>Exobasidiomycetes</taxon>
        <taxon>Tilletiales</taxon>
        <taxon>Tilletiaceae</taxon>
        <taxon>Tilletia</taxon>
    </lineage>
</organism>
<protein>
    <submittedName>
        <fullName evidence="1">Uncharacterized protein</fullName>
    </submittedName>
</protein>
<dbReference type="AlphaFoldDB" id="A0A8X7MM75"/>
<evidence type="ECO:0000313" key="1">
    <source>
        <dbReference type="EMBL" id="KAE8242040.1"/>
    </source>
</evidence>
<sequence>QRLVGGTLRNIVGALEQYDK</sequence>